<dbReference type="Proteomes" id="UP000534294">
    <property type="component" value="Unassembled WGS sequence"/>
</dbReference>
<evidence type="ECO:0000313" key="10">
    <source>
        <dbReference type="Proteomes" id="UP000534294"/>
    </source>
</evidence>
<feature type="domain" description="RNA polymerase sigma factor 70 region 4 type 2" evidence="8">
    <location>
        <begin position="124"/>
        <end position="176"/>
    </location>
</feature>
<keyword evidence="3" id="KW-0731">Sigma factor</keyword>
<dbReference type="InterPro" id="IPR013249">
    <property type="entry name" value="RNA_pol_sigma70_r4_t2"/>
</dbReference>
<feature type="domain" description="RNA polymerase sigma-70 region 2" evidence="7">
    <location>
        <begin position="25"/>
        <end position="90"/>
    </location>
</feature>
<dbReference type="EMBL" id="JACHIF010000012">
    <property type="protein sequence ID" value="MBB5040298.1"/>
    <property type="molecule type" value="Genomic_DNA"/>
</dbReference>
<dbReference type="PANTHER" id="PTHR43133:SF8">
    <property type="entry name" value="RNA POLYMERASE SIGMA FACTOR HI_1459-RELATED"/>
    <property type="match status" value="1"/>
</dbReference>
<dbReference type="PANTHER" id="PTHR43133">
    <property type="entry name" value="RNA POLYMERASE ECF-TYPE SIGMA FACTO"/>
    <property type="match status" value="1"/>
</dbReference>
<dbReference type="NCBIfam" id="TIGR02937">
    <property type="entry name" value="sigma70-ECF"/>
    <property type="match status" value="1"/>
</dbReference>
<evidence type="ECO:0000256" key="6">
    <source>
        <dbReference type="SAM" id="MobiDB-lite"/>
    </source>
</evidence>
<dbReference type="InterPro" id="IPR007627">
    <property type="entry name" value="RNA_pol_sigma70_r2"/>
</dbReference>
<evidence type="ECO:0000256" key="2">
    <source>
        <dbReference type="ARBA" id="ARBA00023015"/>
    </source>
</evidence>
<sequence>MPDADAAAMQRLAKGDDLALNEIMARWQDRLAAFLWHMTHDHTTAGDLAQETFVRLYQHRHRYRPQAAFSSYLFRIARHLLANHWRWQKRHPAASLDSLTEGGLDQPATTQAPDESLSQAETAREVQRAIASLPNELREALVLFTYQDLGYRQMADILDCSEKAVETRLYRARQLLKEKLANLAQG</sequence>
<name>A0A7W7YQ48_9BACT</name>
<dbReference type="Pfam" id="PF08281">
    <property type="entry name" value="Sigma70_r4_2"/>
    <property type="match status" value="1"/>
</dbReference>
<protein>
    <submittedName>
        <fullName evidence="9">RNA polymerase sigma-70 factor (ECF subfamily)</fullName>
    </submittedName>
</protein>
<evidence type="ECO:0000313" key="9">
    <source>
        <dbReference type="EMBL" id="MBB5040298.1"/>
    </source>
</evidence>
<dbReference type="InterPro" id="IPR013324">
    <property type="entry name" value="RNA_pol_sigma_r3/r4-like"/>
</dbReference>
<dbReference type="Gene3D" id="1.10.10.10">
    <property type="entry name" value="Winged helix-like DNA-binding domain superfamily/Winged helix DNA-binding domain"/>
    <property type="match status" value="1"/>
</dbReference>
<dbReference type="CDD" id="cd06171">
    <property type="entry name" value="Sigma70_r4"/>
    <property type="match status" value="1"/>
</dbReference>
<dbReference type="InterPro" id="IPR013325">
    <property type="entry name" value="RNA_pol_sigma_r2"/>
</dbReference>
<dbReference type="SUPFAM" id="SSF88946">
    <property type="entry name" value="Sigma2 domain of RNA polymerase sigma factors"/>
    <property type="match status" value="1"/>
</dbReference>
<evidence type="ECO:0000259" key="7">
    <source>
        <dbReference type="Pfam" id="PF04542"/>
    </source>
</evidence>
<dbReference type="RefSeq" id="WP_184212839.1">
    <property type="nucleotide sequence ID" value="NZ_JACHIF010000012.1"/>
</dbReference>
<evidence type="ECO:0000256" key="1">
    <source>
        <dbReference type="ARBA" id="ARBA00010641"/>
    </source>
</evidence>
<comment type="similarity">
    <text evidence="1">Belongs to the sigma-70 factor family. ECF subfamily.</text>
</comment>
<dbReference type="Gene3D" id="1.10.1740.10">
    <property type="match status" value="1"/>
</dbReference>
<dbReference type="GO" id="GO:0003677">
    <property type="term" value="F:DNA binding"/>
    <property type="evidence" value="ECO:0007669"/>
    <property type="project" value="UniProtKB-KW"/>
</dbReference>
<feature type="region of interest" description="Disordered" evidence="6">
    <location>
        <begin position="98"/>
        <end position="120"/>
    </location>
</feature>
<keyword evidence="4" id="KW-0238">DNA-binding</keyword>
<dbReference type="InterPro" id="IPR036388">
    <property type="entry name" value="WH-like_DNA-bd_sf"/>
</dbReference>
<feature type="compositionally biased region" description="Polar residues" evidence="6">
    <location>
        <begin position="107"/>
        <end position="120"/>
    </location>
</feature>
<evidence type="ECO:0000256" key="4">
    <source>
        <dbReference type="ARBA" id="ARBA00023125"/>
    </source>
</evidence>
<evidence type="ECO:0000259" key="8">
    <source>
        <dbReference type="Pfam" id="PF08281"/>
    </source>
</evidence>
<proteinExistence type="inferred from homology"/>
<keyword evidence="2" id="KW-0805">Transcription regulation</keyword>
<dbReference type="GO" id="GO:0006352">
    <property type="term" value="P:DNA-templated transcription initiation"/>
    <property type="evidence" value="ECO:0007669"/>
    <property type="project" value="InterPro"/>
</dbReference>
<dbReference type="InterPro" id="IPR014284">
    <property type="entry name" value="RNA_pol_sigma-70_dom"/>
</dbReference>
<keyword evidence="10" id="KW-1185">Reference proteome</keyword>
<evidence type="ECO:0000256" key="3">
    <source>
        <dbReference type="ARBA" id="ARBA00023082"/>
    </source>
</evidence>
<keyword evidence="5" id="KW-0804">Transcription</keyword>
<organism evidence="9 10">
    <name type="scientific">Prosthecobacter dejongeii</name>
    <dbReference type="NCBI Taxonomy" id="48465"/>
    <lineage>
        <taxon>Bacteria</taxon>
        <taxon>Pseudomonadati</taxon>
        <taxon>Verrucomicrobiota</taxon>
        <taxon>Verrucomicrobiia</taxon>
        <taxon>Verrucomicrobiales</taxon>
        <taxon>Verrucomicrobiaceae</taxon>
        <taxon>Prosthecobacter</taxon>
    </lineage>
</organism>
<dbReference type="GO" id="GO:0016987">
    <property type="term" value="F:sigma factor activity"/>
    <property type="evidence" value="ECO:0007669"/>
    <property type="project" value="UniProtKB-KW"/>
</dbReference>
<dbReference type="Pfam" id="PF04542">
    <property type="entry name" value="Sigma70_r2"/>
    <property type="match status" value="1"/>
</dbReference>
<evidence type="ECO:0000256" key="5">
    <source>
        <dbReference type="ARBA" id="ARBA00023163"/>
    </source>
</evidence>
<dbReference type="InterPro" id="IPR039425">
    <property type="entry name" value="RNA_pol_sigma-70-like"/>
</dbReference>
<dbReference type="AlphaFoldDB" id="A0A7W7YQ48"/>
<comment type="caution">
    <text evidence="9">The sequence shown here is derived from an EMBL/GenBank/DDBJ whole genome shotgun (WGS) entry which is preliminary data.</text>
</comment>
<gene>
    <name evidence="9" type="ORF">HNQ64_004579</name>
</gene>
<accession>A0A7W7YQ48</accession>
<dbReference type="SUPFAM" id="SSF88659">
    <property type="entry name" value="Sigma3 and sigma4 domains of RNA polymerase sigma factors"/>
    <property type="match status" value="1"/>
</dbReference>
<reference evidence="9 10" key="1">
    <citation type="submission" date="2020-08" db="EMBL/GenBank/DDBJ databases">
        <title>Genomic Encyclopedia of Type Strains, Phase IV (KMG-IV): sequencing the most valuable type-strain genomes for metagenomic binning, comparative biology and taxonomic classification.</title>
        <authorList>
            <person name="Goeker M."/>
        </authorList>
    </citation>
    <scope>NUCLEOTIDE SEQUENCE [LARGE SCALE GENOMIC DNA]</scope>
    <source>
        <strain evidence="9 10">DSM 12251</strain>
    </source>
</reference>